<name>A0A7K3NRI9_9BACT</name>
<dbReference type="Gene3D" id="3.10.180.10">
    <property type="entry name" value="2,3-Dihydroxybiphenyl 1,2-Dioxygenase, domain 1"/>
    <property type="match status" value="1"/>
</dbReference>
<dbReference type="Proteomes" id="UP000469724">
    <property type="component" value="Unassembled WGS sequence"/>
</dbReference>
<dbReference type="EMBL" id="JAAGRQ010000063">
    <property type="protein sequence ID" value="NDY57819.1"/>
    <property type="molecule type" value="Genomic_DNA"/>
</dbReference>
<dbReference type="PROSITE" id="PS51819">
    <property type="entry name" value="VOC"/>
    <property type="match status" value="1"/>
</dbReference>
<dbReference type="PANTHER" id="PTHR43048:SF5">
    <property type="entry name" value="BLR5325 PROTEIN"/>
    <property type="match status" value="1"/>
</dbReference>
<dbReference type="InterPro" id="IPR029068">
    <property type="entry name" value="Glyas_Bleomycin-R_OHBP_Dase"/>
</dbReference>
<comment type="caution">
    <text evidence="3">The sequence shown here is derived from an EMBL/GenBank/DDBJ whole genome shotgun (WGS) entry which is preliminary data.</text>
</comment>
<evidence type="ECO:0000256" key="1">
    <source>
        <dbReference type="ARBA" id="ARBA00022723"/>
    </source>
</evidence>
<dbReference type="InterPro" id="IPR037523">
    <property type="entry name" value="VOC_core"/>
</dbReference>
<proteinExistence type="predicted"/>
<dbReference type="Pfam" id="PF00903">
    <property type="entry name" value="Glyoxalase"/>
    <property type="match status" value="1"/>
</dbReference>
<dbReference type="AlphaFoldDB" id="A0A7K3NRI9"/>
<organism evidence="3 4">
    <name type="scientific">Desulfolutivibrio sulfodismutans</name>
    <dbReference type="NCBI Taxonomy" id="63561"/>
    <lineage>
        <taxon>Bacteria</taxon>
        <taxon>Pseudomonadati</taxon>
        <taxon>Thermodesulfobacteriota</taxon>
        <taxon>Desulfovibrionia</taxon>
        <taxon>Desulfovibrionales</taxon>
        <taxon>Desulfovibrionaceae</taxon>
        <taxon>Desulfolutivibrio</taxon>
    </lineage>
</organism>
<protein>
    <submittedName>
        <fullName evidence="3">VOC family protein</fullName>
    </submittedName>
</protein>
<reference evidence="3 4" key="1">
    <citation type="submission" date="2020-02" db="EMBL/GenBank/DDBJ databases">
        <title>Comparative genomics of sulfur disproportionating microorganisms.</title>
        <authorList>
            <person name="Ward L.M."/>
            <person name="Bertran E."/>
            <person name="Johnston D.T."/>
        </authorList>
    </citation>
    <scope>NUCLEOTIDE SEQUENCE [LARGE SCALE GENOMIC DNA]</scope>
    <source>
        <strain evidence="3 4">DSM 3696</strain>
    </source>
</reference>
<keyword evidence="1" id="KW-0479">Metal-binding</keyword>
<sequence>MPVRYAHTNIIAKDWRRLASFYEQVLGCTPVPPERDLSGAWLDALTGLSGSRLRGMHLRLPGHGESGPTLEIFSYDDMPQGPVMAPNTPGLAHLAFAVDDVAAVTQAFLSHGGSLVGESIDRDIPGVGRLFCVYARDPEGNMVELQRWEAAA</sequence>
<dbReference type="GO" id="GO:0046872">
    <property type="term" value="F:metal ion binding"/>
    <property type="evidence" value="ECO:0007669"/>
    <property type="project" value="UniProtKB-KW"/>
</dbReference>
<dbReference type="InterPro" id="IPR004360">
    <property type="entry name" value="Glyas_Fos-R_dOase_dom"/>
</dbReference>
<dbReference type="InterPro" id="IPR051785">
    <property type="entry name" value="MMCE/EMCE_epimerase"/>
</dbReference>
<evidence type="ECO:0000259" key="2">
    <source>
        <dbReference type="PROSITE" id="PS51819"/>
    </source>
</evidence>
<dbReference type="SUPFAM" id="SSF54593">
    <property type="entry name" value="Glyoxalase/Bleomycin resistance protein/Dihydroxybiphenyl dioxygenase"/>
    <property type="match status" value="1"/>
</dbReference>
<dbReference type="RefSeq" id="WP_163302901.1">
    <property type="nucleotide sequence ID" value="NZ_JAAGRQ010000063.1"/>
</dbReference>
<dbReference type="GO" id="GO:0004493">
    <property type="term" value="F:methylmalonyl-CoA epimerase activity"/>
    <property type="evidence" value="ECO:0007669"/>
    <property type="project" value="TreeGrafter"/>
</dbReference>
<accession>A0A7K3NRI9</accession>
<dbReference type="GO" id="GO:0046491">
    <property type="term" value="P:L-methylmalonyl-CoA metabolic process"/>
    <property type="evidence" value="ECO:0007669"/>
    <property type="project" value="TreeGrafter"/>
</dbReference>
<evidence type="ECO:0000313" key="4">
    <source>
        <dbReference type="Proteomes" id="UP000469724"/>
    </source>
</evidence>
<dbReference type="PANTHER" id="PTHR43048">
    <property type="entry name" value="METHYLMALONYL-COA EPIMERASE"/>
    <property type="match status" value="1"/>
</dbReference>
<evidence type="ECO:0000313" key="3">
    <source>
        <dbReference type="EMBL" id="NDY57819.1"/>
    </source>
</evidence>
<gene>
    <name evidence="3" type="ORF">G3N56_13870</name>
</gene>
<feature type="domain" description="VOC" evidence="2">
    <location>
        <begin position="4"/>
        <end position="148"/>
    </location>
</feature>
<keyword evidence="4" id="KW-1185">Reference proteome</keyword>